<keyword evidence="1" id="KW-0812">Transmembrane</keyword>
<dbReference type="InterPro" id="IPR021729">
    <property type="entry name" value="DUF3298"/>
</dbReference>
<keyword evidence="1" id="KW-1133">Transmembrane helix</keyword>
<keyword evidence="1" id="KW-0472">Membrane</keyword>
<comment type="caution">
    <text evidence="3">The sequence shown here is derived from an EMBL/GenBank/DDBJ whole genome shotgun (WGS) entry which is preliminary data.</text>
</comment>
<dbReference type="Proteomes" id="UP001314903">
    <property type="component" value="Unassembled WGS sequence"/>
</dbReference>
<dbReference type="InterPro" id="IPR037126">
    <property type="entry name" value="PdaC/RsiV-like_sf"/>
</dbReference>
<evidence type="ECO:0000313" key="3">
    <source>
        <dbReference type="EMBL" id="MBP2028448.1"/>
    </source>
</evidence>
<gene>
    <name evidence="3" type="ORF">J2Z35_002251</name>
</gene>
<dbReference type="Gene3D" id="3.90.640.20">
    <property type="entry name" value="Heat-shock cognate protein, ATPase"/>
    <property type="match status" value="1"/>
</dbReference>
<dbReference type="Gene3D" id="3.30.565.40">
    <property type="entry name" value="Fervidobacterium nodosum Rt17-B1 like"/>
    <property type="match status" value="1"/>
</dbReference>
<proteinExistence type="predicted"/>
<keyword evidence="4" id="KW-1185">Reference proteome</keyword>
<evidence type="ECO:0000313" key="4">
    <source>
        <dbReference type="Proteomes" id="UP001314903"/>
    </source>
</evidence>
<organism evidence="3 4">
    <name type="scientific">Acetoanaerobium pronyense</name>
    <dbReference type="NCBI Taxonomy" id="1482736"/>
    <lineage>
        <taxon>Bacteria</taxon>
        <taxon>Bacillati</taxon>
        <taxon>Bacillota</taxon>
        <taxon>Clostridia</taxon>
        <taxon>Peptostreptococcales</taxon>
        <taxon>Filifactoraceae</taxon>
        <taxon>Acetoanaerobium</taxon>
    </lineage>
</organism>
<dbReference type="RefSeq" id="WP_209661498.1">
    <property type="nucleotide sequence ID" value="NZ_JAGGLI010000029.1"/>
</dbReference>
<evidence type="ECO:0000256" key="1">
    <source>
        <dbReference type="SAM" id="Phobius"/>
    </source>
</evidence>
<sequence length="296" mass="34191">MRNLNDLEKARDSYKNIEIPEELEFEIRKTIKNHTKKQNKNKVIKRVLTTAAVVGALFVGSVNLSPNLAYAISEIPGMANLVRVVSIRDFTINENNFIAEIDTPKIEGLEDGEIQELLNSKYIEENKALYEEFVNDMNSLKEDGHEEAHMGVFSGFEVVTDNEDILSIERYVVNVVGSSSTVLKYDTIDKNNRILITLPSLFKDESYIQIISDDIKSQMKSRMNEDEDLHYWLEDEIDEFNFKEIDKNQNFYINEDYKLVISFDKYEVGPGYMGVQEFIIPTEILNPILVSNMYIK</sequence>
<name>A0ABS4KL12_9FIRM</name>
<protein>
    <recommendedName>
        <fullName evidence="2">DUF3298 domain-containing protein</fullName>
    </recommendedName>
</protein>
<reference evidence="3 4" key="1">
    <citation type="submission" date="2021-03" db="EMBL/GenBank/DDBJ databases">
        <title>Genomic Encyclopedia of Type Strains, Phase IV (KMG-IV): sequencing the most valuable type-strain genomes for metagenomic binning, comparative biology and taxonomic classification.</title>
        <authorList>
            <person name="Goeker M."/>
        </authorList>
    </citation>
    <scope>NUCLEOTIDE SEQUENCE [LARGE SCALE GENOMIC DNA]</scope>
    <source>
        <strain evidence="3 4">DSM 27512</strain>
    </source>
</reference>
<dbReference type="Pfam" id="PF11738">
    <property type="entry name" value="DUF3298"/>
    <property type="match status" value="1"/>
</dbReference>
<accession>A0ABS4KL12</accession>
<evidence type="ECO:0000259" key="2">
    <source>
        <dbReference type="Pfam" id="PF11738"/>
    </source>
</evidence>
<feature type="transmembrane region" description="Helical" evidence="1">
    <location>
        <begin position="43"/>
        <end position="64"/>
    </location>
</feature>
<feature type="domain" description="DUF3298" evidence="2">
    <location>
        <begin position="201"/>
        <end position="282"/>
    </location>
</feature>
<dbReference type="EMBL" id="JAGGLI010000029">
    <property type="protein sequence ID" value="MBP2028448.1"/>
    <property type="molecule type" value="Genomic_DNA"/>
</dbReference>